<evidence type="ECO:0000256" key="4">
    <source>
        <dbReference type="ARBA" id="ARBA00037931"/>
    </source>
</evidence>
<dbReference type="InterPro" id="IPR015943">
    <property type="entry name" value="WD40/YVTN_repeat-like_dom_sf"/>
</dbReference>
<comment type="function">
    <text evidence="3">Component of the ASTRA complex involved in chromatin remodeling.</text>
</comment>
<evidence type="ECO:0000256" key="5">
    <source>
        <dbReference type="ARBA" id="ARBA00038749"/>
    </source>
</evidence>
<dbReference type="OrthoDB" id="7668193at2759"/>
<evidence type="ECO:0000313" key="9">
    <source>
        <dbReference type="Proteomes" id="UP000462212"/>
    </source>
</evidence>
<dbReference type="InterPro" id="IPR001680">
    <property type="entry name" value="WD40_rpt"/>
</dbReference>
<evidence type="ECO:0000256" key="3">
    <source>
        <dbReference type="ARBA" id="ARBA00037338"/>
    </source>
</evidence>
<dbReference type="AlphaFoldDB" id="A0A8H8U6Z5"/>
<dbReference type="Proteomes" id="UP000462212">
    <property type="component" value="Unassembled WGS sequence"/>
</dbReference>
<accession>A0A8H8U6Z5</accession>
<dbReference type="SUPFAM" id="SSF50978">
    <property type="entry name" value="WD40 repeat-like"/>
    <property type="match status" value="1"/>
</dbReference>
<feature type="non-terminal residue" evidence="8">
    <location>
        <position position="203"/>
    </location>
</feature>
<evidence type="ECO:0000256" key="7">
    <source>
        <dbReference type="PROSITE-ProRule" id="PRU00221"/>
    </source>
</evidence>
<dbReference type="PANTHER" id="PTHR19854:SF1">
    <property type="entry name" value="GUANINE NUCLEOTIDE-BINDING PROTEIN SUBUNIT BETA-LIKE PROTEIN 1"/>
    <property type="match status" value="1"/>
</dbReference>
<comment type="similarity">
    <text evidence="4">Belongs to the WD repeat ASA1 family.</text>
</comment>
<evidence type="ECO:0000256" key="1">
    <source>
        <dbReference type="ARBA" id="ARBA00022574"/>
    </source>
</evidence>
<dbReference type="PROSITE" id="PS50294">
    <property type="entry name" value="WD_REPEATS_REGION"/>
    <property type="match status" value="1"/>
</dbReference>
<evidence type="ECO:0000313" key="8">
    <source>
        <dbReference type="EMBL" id="TVY32791.1"/>
    </source>
</evidence>
<dbReference type="EMBL" id="QGMJ01000934">
    <property type="protein sequence ID" value="TVY32791.1"/>
    <property type="molecule type" value="Genomic_DNA"/>
</dbReference>
<gene>
    <name evidence="8" type="primary">asa1</name>
    <name evidence="8" type="ORF">LSUB1_G006673</name>
</gene>
<name>A0A8H8U6Z5_9HELO</name>
<proteinExistence type="inferred from homology"/>
<keyword evidence="1 7" id="KW-0853">WD repeat</keyword>
<keyword evidence="9" id="KW-1185">Reference proteome</keyword>
<sequence length="203" mass="22407">MASAQGQPQPAYILRGHSSQIHSTSFVRSNSRLVTGDTEGWIVVWSLAIKRPVAVWKAHEGSILGAKAWGIDKLITHGKDNKLVVWKLSEVDEESMSSVLPVDTPPEPRKQPWILHIVDVNTMNFCSFAWTPASPSPSSEHDSSEEILVAVPNIMTSETVDIFHLPSSKRIHRIPQDSSFKGGMIMAVSIFHHPQTTLLTIVA</sequence>
<evidence type="ECO:0000256" key="6">
    <source>
        <dbReference type="ARBA" id="ARBA00040563"/>
    </source>
</evidence>
<keyword evidence="2" id="KW-0677">Repeat</keyword>
<reference evidence="8 9" key="1">
    <citation type="submission" date="2018-05" db="EMBL/GenBank/DDBJ databases">
        <title>Genome sequencing and assembly of the regulated plant pathogen Lachnellula willkommii and related sister species for the development of diagnostic species identification markers.</title>
        <authorList>
            <person name="Giroux E."/>
            <person name="Bilodeau G."/>
        </authorList>
    </citation>
    <scope>NUCLEOTIDE SEQUENCE [LARGE SCALE GENOMIC DNA]</scope>
    <source>
        <strain evidence="8 9">CBS 197.66</strain>
    </source>
</reference>
<dbReference type="PROSITE" id="PS50082">
    <property type="entry name" value="WD_REPEATS_2"/>
    <property type="match status" value="1"/>
</dbReference>
<dbReference type="SMART" id="SM00320">
    <property type="entry name" value="WD40"/>
    <property type="match status" value="2"/>
</dbReference>
<protein>
    <recommendedName>
        <fullName evidence="6">ASTRA-associated protein 1</fullName>
    </recommendedName>
</protein>
<comment type="subunit">
    <text evidence="5">Component of the ASTRA chromatin remodeling machinery complex.</text>
</comment>
<evidence type="ECO:0000256" key="2">
    <source>
        <dbReference type="ARBA" id="ARBA00022737"/>
    </source>
</evidence>
<comment type="caution">
    <text evidence="8">The sequence shown here is derived from an EMBL/GenBank/DDBJ whole genome shotgun (WGS) entry which is preliminary data.</text>
</comment>
<organism evidence="8 9">
    <name type="scientific">Lachnellula subtilissima</name>
    <dbReference type="NCBI Taxonomy" id="602034"/>
    <lineage>
        <taxon>Eukaryota</taxon>
        <taxon>Fungi</taxon>
        <taxon>Dikarya</taxon>
        <taxon>Ascomycota</taxon>
        <taxon>Pezizomycotina</taxon>
        <taxon>Leotiomycetes</taxon>
        <taxon>Helotiales</taxon>
        <taxon>Lachnaceae</taxon>
        <taxon>Lachnellula</taxon>
    </lineage>
</organism>
<dbReference type="Gene3D" id="2.130.10.10">
    <property type="entry name" value="YVTN repeat-like/Quinoprotein amine dehydrogenase"/>
    <property type="match status" value="1"/>
</dbReference>
<dbReference type="InterPro" id="IPR036322">
    <property type="entry name" value="WD40_repeat_dom_sf"/>
</dbReference>
<feature type="repeat" description="WD" evidence="7">
    <location>
        <begin position="14"/>
        <end position="55"/>
    </location>
</feature>
<dbReference type="PANTHER" id="PTHR19854">
    <property type="entry name" value="TRANSDUCIN BETA-LIKE 3"/>
    <property type="match status" value="1"/>
</dbReference>